<protein>
    <submittedName>
        <fullName evidence="4 5">Uncharacterized protein</fullName>
    </submittedName>
</protein>
<keyword evidence="6" id="KW-1185">Reference proteome</keyword>
<sequence length="110" mass="12475">MDPESRSPKREREAPEWHHCRDEAVDIAHHMTAGITESLQHQLESLHSKFLTSSDSILAQISETGSQLEQLERRIDEMVKEAGNYRVSLASKRSSKSQVTAQEVNDSCKQ</sequence>
<evidence type="ECO:0000313" key="5">
    <source>
        <dbReference type="EnsemblPlants" id="PAC:32952782.CDS.1"/>
    </source>
</evidence>
<dbReference type="Proteomes" id="UP000006727">
    <property type="component" value="Chromosome 5"/>
</dbReference>
<dbReference type="GO" id="GO:0070370">
    <property type="term" value="P:cellular heat acclimation"/>
    <property type="evidence" value="ECO:0000318"/>
    <property type="project" value="GO_Central"/>
</dbReference>
<gene>
    <name evidence="4" type="ORF">PHYPA_007073</name>
</gene>
<dbReference type="EnsemblPlants" id="Pp3c5_1160V3.1">
    <property type="protein sequence ID" value="PAC:32952782.CDS.1"/>
    <property type="gene ID" value="Pp3c5_1160"/>
</dbReference>
<dbReference type="EnsemblPlants" id="Pp3c5_1160V3.2">
    <property type="protein sequence ID" value="PAC:32952783.CDS.1"/>
    <property type="gene ID" value="Pp3c5_1160"/>
</dbReference>
<reference evidence="4 6" key="1">
    <citation type="journal article" date="2008" name="Science">
        <title>The Physcomitrella genome reveals evolutionary insights into the conquest of land by plants.</title>
        <authorList>
            <person name="Rensing S."/>
            <person name="Lang D."/>
            <person name="Zimmer A."/>
            <person name="Terry A."/>
            <person name="Salamov A."/>
            <person name="Shapiro H."/>
            <person name="Nishiyama T."/>
            <person name="Perroud P.-F."/>
            <person name="Lindquist E."/>
            <person name="Kamisugi Y."/>
            <person name="Tanahashi T."/>
            <person name="Sakakibara K."/>
            <person name="Fujita T."/>
            <person name="Oishi K."/>
            <person name="Shin-I T."/>
            <person name="Kuroki Y."/>
            <person name="Toyoda A."/>
            <person name="Suzuki Y."/>
            <person name="Hashimoto A."/>
            <person name="Yamaguchi K."/>
            <person name="Sugano A."/>
            <person name="Kohara Y."/>
            <person name="Fujiyama A."/>
            <person name="Anterola A."/>
            <person name="Aoki S."/>
            <person name="Ashton N."/>
            <person name="Barbazuk W.B."/>
            <person name="Barker E."/>
            <person name="Bennetzen J."/>
            <person name="Bezanilla M."/>
            <person name="Blankenship R."/>
            <person name="Cho S.H."/>
            <person name="Dutcher S."/>
            <person name="Estelle M."/>
            <person name="Fawcett J.A."/>
            <person name="Gundlach H."/>
            <person name="Hanada K."/>
            <person name="Heyl A."/>
            <person name="Hicks K.A."/>
            <person name="Hugh J."/>
            <person name="Lohr M."/>
            <person name="Mayer K."/>
            <person name="Melkozernov A."/>
            <person name="Murata T."/>
            <person name="Nelson D."/>
            <person name="Pils B."/>
            <person name="Prigge M."/>
            <person name="Reiss B."/>
            <person name="Renner T."/>
            <person name="Rombauts S."/>
            <person name="Rushton P."/>
            <person name="Sanderfoot A."/>
            <person name="Schween G."/>
            <person name="Shiu S.-H."/>
            <person name="Stueber K."/>
            <person name="Theodoulou F.L."/>
            <person name="Tu H."/>
            <person name="Van de Peer Y."/>
            <person name="Verrier P.J."/>
            <person name="Waters E."/>
            <person name="Wood A."/>
            <person name="Yang L."/>
            <person name="Cove D."/>
            <person name="Cuming A."/>
            <person name="Hasebe M."/>
            <person name="Lucas S."/>
            <person name="Mishler D.B."/>
            <person name="Reski R."/>
            <person name="Grigoriev I."/>
            <person name="Quatrano R.S."/>
            <person name="Boore J.L."/>
        </authorList>
    </citation>
    <scope>NUCLEOTIDE SEQUENCE [LARGE SCALE GENOMIC DNA]</scope>
    <source>
        <strain evidence="5 6">cv. Gransden 2004</strain>
    </source>
</reference>
<organism evidence="4">
    <name type="scientific">Physcomitrium patens</name>
    <name type="common">Spreading-leaved earth moss</name>
    <name type="synonym">Physcomitrella patens</name>
    <dbReference type="NCBI Taxonomy" id="3218"/>
    <lineage>
        <taxon>Eukaryota</taxon>
        <taxon>Viridiplantae</taxon>
        <taxon>Streptophyta</taxon>
        <taxon>Embryophyta</taxon>
        <taxon>Bryophyta</taxon>
        <taxon>Bryophytina</taxon>
        <taxon>Bryopsida</taxon>
        <taxon>Funariidae</taxon>
        <taxon>Funariales</taxon>
        <taxon>Funariaceae</taxon>
        <taxon>Physcomitrium</taxon>
    </lineage>
</organism>
<dbReference type="GO" id="GO:0003714">
    <property type="term" value="F:transcription corepressor activity"/>
    <property type="evidence" value="ECO:0007669"/>
    <property type="project" value="InterPro"/>
</dbReference>
<feature type="coiled-coil region" evidence="2">
    <location>
        <begin position="61"/>
        <end position="88"/>
    </location>
</feature>
<keyword evidence="2" id="KW-0175">Coiled coil</keyword>
<dbReference type="InterPro" id="IPR009643">
    <property type="entry name" value="HS1-bd"/>
</dbReference>
<evidence type="ECO:0000256" key="2">
    <source>
        <dbReference type="SAM" id="Coils"/>
    </source>
</evidence>
<feature type="compositionally biased region" description="Polar residues" evidence="3">
    <location>
        <begin position="96"/>
        <end position="110"/>
    </location>
</feature>
<dbReference type="GO" id="GO:0005829">
    <property type="term" value="C:cytosol"/>
    <property type="evidence" value="ECO:0000318"/>
    <property type="project" value="GO_Central"/>
</dbReference>
<reference evidence="5" key="3">
    <citation type="submission" date="2020-12" db="UniProtKB">
        <authorList>
            <consortium name="EnsemblPlants"/>
        </authorList>
    </citation>
    <scope>IDENTIFICATION</scope>
</reference>
<dbReference type="HOGENOM" id="CLU_2175287_0_0_1"/>
<evidence type="ECO:0000256" key="3">
    <source>
        <dbReference type="SAM" id="MobiDB-lite"/>
    </source>
</evidence>
<proteinExistence type="inferred from homology"/>
<comment type="similarity">
    <text evidence="1">Belongs to the HSBP1 family.</text>
</comment>
<dbReference type="Pfam" id="PF06825">
    <property type="entry name" value="HSBP1"/>
    <property type="match status" value="1"/>
</dbReference>
<name>A9SEZ3_PHYPA</name>
<evidence type="ECO:0000256" key="1">
    <source>
        <dbReference type="ARBA" id="ARBA00006349"/>
    </source>
</evidence>
<evidence type="ECO:0000313" key="6">
    <source>
        <dbReference type="Proteomes" id="UP000006727"/>
    </source>
</evidence>
<reference evidence="4 6" key="2">
    <citation type="journal article" date="2018" name="Plant J.">
        <title>The Physcomitrella patens chromosome-scale assembly reveals moss genome structure and evolution.</title>
        <authorList>
            <person name="Lang D."/>
            <person name="Ullrich K.K."/>
            <person name="Murat F."/>
            <person name="Fuchs J."/>
            <person name="Jenkins J."/>
            <person name="Haas F.B."/>
            <person name="Piednoel M."/>
            <person name="Gundlach H."/>
            <person name="Van Bel M."/>
            <person name="Meyberg R."/>
            <person name="Vives C."/>
            <person name="Morata J."/>
            <person name="Symeonidi A."/>
            <person name="Hiss M."/>
            <person name="Muchero W."/>
            <person name="Kamisugi Y."/>
            <person name="Saleh O."/>
            <person name="Blanc G."/>
            <person name="Decker E.L."/>
            <person name="van Gessel N."/>
            <person name="Grimwood J."/>
            <person name="Hayes R.D."/>
            <person name="Graham S.W."/>
            <person name="Gunter L.E."/>
            <person name="McDaniel S.F."/>
            <person name="Hoernstein S.N.W."/>
            <person name="Larsson A."/>
            <person name="Li F.W."/>
            <person name="Perroud P.F."/>
            <person name="Phillips J."/>
            <person name="Ranjan P."/>
            <person name="Rokshar D.S."/>
            <person name="Rothfels C.J."/>
            <person name="Schneider L."/>
            <person name="Shu S."/>
            <person name="Stevenson D.W."/>
            <person name="Thummler F."/>
            <person name="Tillich M."/>
            <person name="Villarreal Aguilar J.C."/>
            <person name="Widiez T."/>
            <person name="Wong G.K."/>
            <person name="Wymore A."/>
            <person name="Zhang Y."/>
            <person name="Zimmer A.D."/>
            <person name="Quatrano R.S."/>
            <person name="Mayer K.F.X."/>
            <person name="Goodstein D."/>
            <person name="Casacuberta J.M."/>
            <person name="Vandepoele K."/>
            <person name="Reski R."/>
            <person name="Cuming A.C."/>
            <person name="Tuskan G.A."/>
            <person name="Maumus F."/>
            <person name="Salse J."/>
            <person name="Schmutz J."/>
            <person name="Rensing S.A."/>
        </authorList>
    </citation>
    <scope>NUCLEOTIDE SEQUENCE [LARGE SCALE GENOMIC DNA]</scope>
    <source>
        <strain evidence="5 6">cv. Gransden 2004</strain>
    </source>
</reference>
<feature type="region of interest" description="Disordered" evidence="3">
    <location>
        <begin position="90"/>
        <end position="110"/>
    </location>
</feature>
<dbReference type="Gramene" id="Pp3c5_1160V3.1">
    <property type="protein sequence ID" value="PAC:32952782.CDS.1"/>
    <property type="gene ID" value="Pp3c5_1160"/>
</dbReference>
<dbReference type="GO" id="GO:0005634">
    <property type="term" value="C:nucleus"/>
    <property type="evidence" value="ECO:0000318"/>
    <property type="project" value="GO_Central"/>
</dbReference>
<dbReference type="InParanoid" id="A9SEZ3"/>
<evidence type="ECO:0000313" key="4">
    <source>
        <dbReference type="EMBL" id="PNR53398.1"/>
    </source>
</evidence>
<dbReference type="Gramene" id="Pp3c5_1160V3.2">
    <property type="protein sequence ID" value="PAC:32952783.CDS.1"/>
    <property type="gene ID" value="Pp3c5_1160"/>
</dbReference>
<dbReference type="PaxDb" id="3218-PP1S72_5V6.1"/>
<dbReference type="AlphaFoldDB" id="A9SEZ3"/>
<accession>A9SEZ3</accession>
<dbReference type="EMBL" id="ABEU02000005">
    <property type="protein sequence ID" value="PNR53398.1"/>
    <property type="molecule type" value="Genomic_DNA"/>
</dbReference>